<evidence type="ECO:0000313" key="3">
    <source>
        <dbReference type="Proteomes" id="UP001420932"/>
    </source>
</evidence>
<protein>
    <submittedName>
        <fullName evidence="2">Uncharacterized protein</fullName>
    </submittedName>
</protein>
<sequence>MGRKIQSGRSPNIRWGGRGGKAGEGSTIASRVEAAPPEWKRPTLLNRNKKVDQNNLQPKLKRAKQANESDVQPGETGMEHRGATFSIGDRDGLAPGGESREGTELSRTQTYDVGFKDNVVDIKGADPPSAYAEDEMTTIISPPCSMIPQMHQLWFSSFNLADYRDTPEEGKGHKMAFYLGSMRFMDVIEPHNLEDHLIARERRGERTVFPWQATLGYLQLFESVSHQFAENPEHVTGVVDEDEPTLFRMMPKTSVTVESAIAMADTVITFLFEVEEEEEDMATGITTHSDGATTSTVVAMAPQTSVEHASEVRG</sequence>
<organism evidence="2 3">
    <name type="scientific">Stephania yunnanensis</name>
    <dbReference type="NCBI Taxonomy" id="152371"/>
    <lineage>
        <taxon>Eukaryota</taxon>
        <taxon>Viridiplantae</taxon>
        <taxon>Streptophyta</taxon>
        <taxon>Embryophyta</taxon>
        <taxon>Tracheophyta</taxon>
        <taxon>Spermatophyta</taxon>
        <taxon>Magnoliopsida</taxon>
        <taxon>Ranunculales</taxon>
        <taxon>Menispermaceae</taxon>
        <taxon>Menispermoideae</taxon>
        <taxon>Cissampelideae</taxon>
        <taxon>Stephania</taxon>
    </lineage>
</organism>
<gene>
    <name evidence="2" type="ORF">Syun_012331</name>
</gene>
<dbReference type="Proteomes" id="UP001420932">
    <property type="component" value="Unassembled WGS sequence"/>
</dbReference>
<reference evidence="2 3" key="1">
    <citation type="submission" date="2024-01" db="EMBL/GenBank/DDBJ databases">
        <title>Genome assemblies of Stephania.</title>
        <authorList>
            <person name="Yang L."/>
        </authorList>
    </citation>
    <scope>NUCLEOTIDE SEQUENCE [LARGE SCALE GENOMIC DNA]</scope>
    <source>
        <strain evidence="2">YNDBR</strain>
        <tissue evidence="2">Leaf</tissue>
    </source>
</reference>
<dbReference type="EMBL" id="JBBNAF010000005">
    <property type="protein sequence ID" value="KAK9142931.1"/>
    <property type="molecule type" value="Genomic_DNA"/>
</dbReference>
<accession>A0AAP0PJD6</accession>
<proteinExistence type="predicted"/>
<keyword evidence="3" id="KW-1185">Reference proteome</keyword>
<name>A0AAP0PJD6_9MAGN</name>
<evidence type="ECO:0000313" key="2">
    <source>
        <dbReference type="EMBL" id="KAK9142931.1"/>
    </source>
</evidence>
<evidence type="ECO:0000256" key="1">
    <source>
        <dbReference type="SAM" id="MobiDB-lite"/>
    </source>
</evidence>
<dbReference type="AlphaFoldDB" id="A0AAP0PJD6"/>
<feature type="region of interest" description="Disordered" evidence="1">
    <location>
        <begin position="1"/>
        <end position="106"/>
    </location>
</feature>
<comment type="caution">
    <text evidence="2">The sequence shown here is derived from an EMBL/GenBank/DDBJ whole genome shotgun (WGS) entry which is preliminary data.</text>
</comment>
<feature type="compositionally biased region" description="Basic and acidic residues" evidence="1">
    <location>
        <begin position="77"/>
        <end position="104"/>
    </location>
</feature>